<gene>
    <name evidence="2" type="ORF">MILUP08_41982</name>
</gene>
<reference evidence="3" key="1">
    <citation type="journal article" date="2012" name="J. Bacteriol.">
        <title>Genome Sequence of Micromonospora lupini Lupac 08, Isolated from Root Nodules of Lupinus angustifolius.</title>
        <authorList>
            <person name="Alonso-Vega P."/>
            <person name="Normand P."/>
            <person name="Bacigalupe R."/>
            <person name="Pujic P."/>
            <person name="Lajus A."/>
            <person name="Vallenet D."/>
            <person name="Carro L."/>
            <person name="Coll P."/>
            <person name="Trujillo M.E."/>
        </authorList>
    </citation>
    <scope>NUCLEOTIDE SEQUENCE [LARGE SCALE GENOMIC DNA]</scope>
    <source>
        <strain evidence="3">Lupac 08</strain>
    </source>
</reference>
<keyword evidence="1" id="KW-1133">Transmembrane helix</keyword>
<sequence>MVVAPVRTLNHAYHRAALGGFLAITLAHWAEHLVQAYQIWVLGWARPQARGVLGQFLPWLVTSEWMHYGYALVMLVGLFLLRPGFVGRARTWWTVALVIQFWHHIEHFLLLLQAQLHTNFFGAAVPTSVLQLIYPRVELHLFYNSVVFLPMIIGMYLHLRPNDRELEQTHCNCVQTQSHPSVVAA</sequence>
<dbReference type="eggNOG" id="ENOG50301BZ">
    <property type="taxonomic scope" value="Bacteria"/>
</dbReference>
<keyword evidence="3" id="KW-1185">Reference proteome</keyword>
<dbReference type="AlphaFoldDB" id="I0KZR6"/>
<accession>I0KZR6</accession>
<feature type="transmembrane region" description="Helical" evidence="1">
    <location>
        <begin position="116"/>
        <end position="134"/>
    </location>
</feature>
<dbReference type="STRING" id="1150864.MILUP08_41982"/>
<evidence type="ECO:0000313" key="3">
    <source>
        <dbReference type="Proteomes" id="UP000003448"/>
    </source>
</evidence>
<dbReference type="OrthoDB" id="3619281at2"/>
<evidence type="ECO:0000313" key="2">
    <source>
        <dbReference type="EMBL" id="CCH17063.1"/>
    </source>
</evidence>
<feature type="transmembrane region" description="Helical" evidence="1">
    <location>
        <begin position="65"/>
        <end position="85"/>
    </location>
</feature>
<dbReference type="Proteomes" id="UP000003448">
    <property type="component" value="Unassembled WGS sequence"/>
</dbReference>
<dbReference type="RefSeq" id="WP_007457456.1">
    <property type="nucleotide sequence ID" value="NZ_HF570108.1"/>
</dbReference>
<organism evidence="2 3">
    <name type="scientific">Micromonospora lupini str. Lupac 08</name>
    <dbReference type="NCBI Taxonomy" id="1150864"/>
    <lineage>
        <taxon>Bacteria</taxon>
        <taxon>Bacillati</taxon>
        <taxon>Actinomycetota</taxon>
        <taxon>Actinomycetes</taxon>
        <taxon>Micromonosporales</taxon>
        <taxon>Micromonosporaceae</taxon>
        <taxon>Micromonospora</taxon>
    </lineage>
</organism>
<dbReference type="EMBL" id="CAIE01000017">
    <property type="protein sequence ID" value="CCH17063.1"/>
    <property type="molecule type" value="Genomic_DNA"/>
</dbReference>
<comment type="caution">
    <text evidence="2">The sequence shown here is derived from an EMBL/GenBank/DDBJ whole genome shotgun (WGS) entry which is preliminary data.</text>
</comment>
<name>I0KZR6_9ACTN</name>
<keyword evidence="1" id="KW-0472">Membrane</keyword>
<proteinExistence type="predicted"/>
<evidence type="ECO:0000256" key="1">
    <source>
        <dbReference type="SAM" id="Phobius"/>
    </source>
</evidence>
<feature type="transmembrane region" description="Helical" evidence="1">
    <location>
        <begin position="141"/>
        <end position="159"/>
    </location>
</feature>
<keyword evidence="1" id="KW-0812">Transmembrane</keyword>
<protein>
    <submittedName>
        <fullName evidence="2">Uncharacterized protein</fullName>
    </submittedName>
</protein>